<dbReference type="AlphaFoldDB" id="A0A964WS21"/>
<evidence type="ECO:0000259" key="2">
    <source>
        <dbReference type="Pfam" id="PF01266"/>
    </source>
</evidence>
<accession>A0A964WS21</accession>
<proteinExistence type="predicted"/>
<dbReference type="Pfam" id="PF01266">
    <property type="entry name" value="DAO"/>
    <property type="match status" value="1"/>
</dbReference>
<dbReference type="PRINTS" id="PR00411">
    <property type="entry name" value="PNDRDTASEI"/>
</dbReference>
<evidence type="ECO:0000256" key="1">
    <source>
        <dbReference type="ARBA" id="ARBA00023002"/>
    </source>
</evidence>
<dbReference type="InterPro" id="IPR006076">
    <property type="entry name" value="FAD-dep_OxRdtase"/>
</dbReference>
<dbReference type="OrthoDB" id="9806601at2"/>
<sequence length="422" mass="45082">MRPALPEPFYARCIADPPRFAPLEGTHEADLVVVGGGFTGLSAALAAAEAGRSVVLLEAGRLAAGASGRNGGQLHSGQRQDVLWLETHFGYGRALALWRFGEAAKAHVLGLIDRFGIECNLQRGLIHALHKPGLVIEAKEHVEALGDRYSYPVEYLGREETAAALGSRAYFGAIRDPGGAHLDPLRLAHGLARAAVSAGAALHEESAATALSRHGAGPLVRTARGEVRARHVIVATNGRSNGLERATRRRTLGINSYMVATEPLGPLGDTILPGGEGASDSRFVVRYWRKLADGRLTFGGGESNAGRIPSDIRSFVLPHLLDVYPQLKDVGIAHAWGGIVTVTKPRLPFVREIAPQVWAAAGFSGQGVGLAPYVGRLLVERLHGRGGELDLYTRLHIPPLPSSTWMRRALVSLAIWYGRLGD</sequence>
<keyword evidence="1" id="KW-0560">Oxidoreductase</keyword>
<gene>
    <name evidence="3" type="ORF">E4O86_01430</name>
</gene>
<keyword evidence="4" id="KW-1185">Reference proteome</keyword>
<name>A0A964WS21_9HYPH</name>
<evidence type="ECO:0000313" key="3">
    <source>
        <dbReference type="EMBL" id="MYZ46385.1"/>
    </source>
</evidence>
<evidence type="ECO:0000313" key="4">
    <source>
        <dbReference type="Proteomes" id="UP000773614"/>
    </source>
</evidence>
<dbReference type="GO" id="GO:0016491">
    <property type="term" value="F:oxidoreductase activity"/>
    <property type="evidence" value="ECO:0007669"/>
    <property type="project" value="UniProtKB-KW"/>
</dbReference>
<dbReference type="SUPFAM" id="SSF51905">
    <property type="entry name" value="FAD/NAD(P)-binding domain"/>
    <property type="match status" value="1"/>
</dbReference>
<feature type="domain" description="FAD dependent oxidoreductase" evidence="2">
    <location>
        <begin position="30"/>
        <end position="381"/>
    </location>
</feature>
<protein>
    <submittedName>
        <fullName evidence="3">FAD-binding oxidoreductase</fullName>
    </submittedName>
</protein>
<comment type="caution">
    <text evidence="3">The sequence shown here is derived from an EMBL/GenBank/DDBJ whole genome shotgun (WGS) entry which is preliminary data.</text>
</comment>
<organism evidence="3 4">
    <name type="scientific">Propylenella binzhouense</name>
    <dbReference type="NCBI Taxonomy" id="2555902"/>
    <lineage>
        <taxon>Bacteria</taxon>
        <taxon>Pseudomonadati</taxon>
        <taxon>Pseudomonadota</taxon>
        <taxon>Alphaproteobacteria</taxon>
        <taxon>Hyphomicrobiales</taxon>
        <taxon>Propylenellaceae</taxon>
        <taxon>Propylenella</taxon>
    </lineage>
</organism>
<reference evidence="3" key="1">
    <citation type="submission" date="2019-03" db="EMBL/GenBank/DDBJ databases">
        <title>Afifella sp. nov., isolated from activated sludge.</title>
        <authorList>
            <person name="Li Q."/>
            <person name="Liu Y."/>
        </authorList>
    </citation>
    <scope>NUCLEOTIDE SEQUENCE</scope>
    <source>
        <strain evidence="3">L72</strain>
    </source>
</reference>
<dbReference type="Proteomes" id="UP000773614">
    <property type="component" value="Unassembled WGS sequence"/>
</dbReference>
<dbReference type="Gene3D" id="3.50.50.60">
    <property type="entry name" value="FAD/NAD(P)-binding domain"/>
    <property type="match status" value="1"/>
</dbReference>
<dbReference type="Gene3D" id="3.30.9.10">
    <property type="entry name" value="D-Amino Acid Oxidase, subunit A, domain 2"/>
    <property type="match status" value="1"/>
</dbReference>
<dbReference type="InterPro" id="IPR036188">
    <property type="entry name" value="FAD/NAD-bd_sf"/>
</dbReference>
<dbReference type="GO" id="GO:0005737">
    <property type="term" value="C:cytoplasm"/>
    <property type="evidence" value="ECO:0007669"/>
    <property type="project" value="TreeGrafter"/>
</dbReference>
<dbReference type="EMBL" id="SPKJ01000002">
    <property type="protein sequence ID" value="MYZ46385.1"/>
    <property type="molecule type" value="Genomic_DNA"/>
</dbReference>
<dbReference type="PANTHER" id="PTHR13847">
    <property type="entry name" value="SARCOSINE DEHYDROGENASE-RELATED"/>
    <property type="match status" value="1"/>
</dbReference>
<dbReference type="RefSeq" id="WP_161138720.1">
    <property type="nucleotide sequence ID" value="NZ_SPKJ01000002.1"/>
</dbReference>
<dbReference type="PANTHER" id="PTHR13847:SF281">
    <property type="entry name" value="FAD DEPENDENT OXIDOREDUCTASE DOMAIN-CONTAINING PROTEIN"/>
    <property type="match status" value="1"/>
</dbReference>